<dbReference type="EMBL" id="JBJHZZ010000001">
    <property type="protein sequence ID" value="MFL0246004.1"/>
    <property type="molecule type" value="Genomic_DNA"/>
</dbReference>
<dbReference type="CDD" id="cd00338">
    <property type="entry name" value="Ser_Recombinase"/>
    <property type="match status" value="1"/>
</dbReference>
<evidence type="ECO:0000256" key="1">
    <source>
        <dbReference type="SAM" id="Coils"/>
    </source>
</evidence>
<dbReference type="Gene3D" id="3.40.50.1390">
    <property type="entry name" value="Resolvase, N-terminal catalytic domain"/>
    <property type="match status" value="1"/>
</dbReference>
<dbReference type="InterPro" id="IPR036162">
    <property type="entry name" value="Resolvase-like_N_sf"/>
</dbReference>
<dbReference type="Pfam" id="PF13408">
    <property type="entry name" value="Zn_ribbon_recom"/>
    <property type="match status" value="1"/>
</dbReference>
<dbReference type="Pfam" id="PF07508">
    <property type="entry name" value="Recombinase"/>
    <property type="match status" value="1"/>
</dbReference>
<evidence type="ECO:0000259" key="2">
    <source>
        <dbReference type="PROSITE" id="PS51736"/>
    </source>
</evidence>
<accession>A0ABW8T084</accession>
<dbReference type="PANTHER" id="PTHR30461:SF23">
    <property type="entry name" value="DNA RECOMBINASE-RELATED"/>
    <property type="match status" value="1"/>
</dbReference>
<dbReference type="PROSITE" id="PS51737">
    <property type="entry name" value="RECOMBINASE_DNA_BIND"/>
    <property type="match status" value="1"/>
</dbReference>
<evidence type="ECO:0000313" key="4">
    <source>
        <dbReference type="EMBL" id="MFL0246004.1"/>
    </source>
</evidence>
<dbReference type="SUPFAM" id="SSF53041">
    <property type="entry name" value="Resolvase-like"/>
    <property type="match status" value="1"/>
</dbReference>
<feature type="domain" description="Recombinase" evidence="3">
    <location>
        <begin position="166"/>
        <end position="311"/>
    </location>
</feature>
<dbReference type="PROSITE" id="PS51736">
    <property type="entry name" value="RECOMBINASES_3"/>
    <property type="match status" value="1"/>
</dbReference>
<organism evidence="4 5">
    <name type="scientific">Candidatus Clostridium stratigraminis</name>
    <dbReference type="NCBI Taxonomy" id="3381661"/>
    <lineage>
        <taxon>Bacteria</taxon>
        <taxon>Bacillati</taxon>
        <taxon>Bacillota</taxon>
        <taxon>Clostridia</taxon>
        <taxon>Eubacteriales</taxon>
        <taxon>Clostridiaceae</taxon>
        <taxon>Clostridium</taxon>
    </lineage>
</organism>
<evidence type="ECO:0000313" key="5">
    <source>
        <dbReference type="Proteomes" id="UP001623591"/>
    </source>
</evidence>
<dbReference type="InterPro" id="IPR050639">
    <property type="entry name" value="SSR_resolvase"/>
</dbReference>
<dbReference type="Proteomes" id="UP001623591">
    <property type="component" value="Unassembled WGS sequence"/>
</dbReference>
<keyword evidence="1" id="KW-0175">Coiled coil</keyword>
<dbReference type="InterPro" id="IPR025827">
    <property type="entry name" value="Zn_ribbon_recom_dom"/>
</dbReference>
<dbReference type="PANTHER" id="PTHR30461">
    <property type="entry name" value="DNA-INVERTASE FROM LAMBDOID PROPHAGE"/>
    <property type="match status" value="1"/>
</dbReference>
<feature type="coiled-coil region" evidence="1">
    <location>
        <begin position="400"/>
        <end position="469"/>
    </location>
</feature>
<dbReference type="InterPro" id="IPR006119">
    <property type="entry name" value="Resolv_N"/>
</dbReference>
<reference evidence="4 5" key="1">
    <citation type="submission" date="2024-11" db="EMBL/GenBank/DDBJ databases">
        <authorList>
            <person name="Heng Y.C."/>
            <person name="Lim A.C.H."/>
            <person name="Lee J.K.Y."/>
            <person name="Kittelmann S."/>
        </authorList>
    </citation>
    <scope>NUCLEOTIDE SEQUENCE [LARGE SCALE GENOMIC DNA]</scope>
    <source>
        <strain evidence="4 5">WILCCON 0185</strain>
    </source>
</reference>
<proteinExistence type="predicted"/>
<dbReference type="Pfam" id="PF00239">
    <property type="entry name" value="Resolvase"/>
    <property type="match status" value="1"/>
</dbReference>
<dbReference type="RefSeq" id="WP_406768457.1">
    <property type="nucleotide sequence ID" value="NZ_JBJHZZ010000001.1"/>
</dbReference>
<sequence>MKERYCMYLRKSRKDDDPSRKGESIDETLARHYKSLEETAQRLHLNVEMVYKEVVSGDSIDARPVMQQLLQEVQNKQWTGVLVVEIERLARGETIDQGIIARAFKYSKTLIVTPKKTFDPTNPFDAKFFEINLLFSRFEYEAITGRMQEGRLRAVKDGWYVANRPPYGYERIKHAGDKGFTLKPIPKQAEVVKMIYELYTTGELQADGTSKRLGVSLIVHRLNQLKTPTIKSDRWVPATVRDILINPVYIGKVRWNWRPADKAFNEVGNLTVKRPRATNDTWTIADGRHEAIIDPEVFELAQQFMKQNPARPVGERNTVKNPLSGLVICSMCKRRMTRRPYGKTGYPDTLMCQTPKCPCVSSHLNIVETKLLEALEDWLAEYKLQWNIGNKPKKTKNSMLDKFNKSLKDLNTEMDKLAKQQSSLDDLLEQGVYTVDKYKQRTQELEKRIKQVQDDRKVIEELIKTEETREVNRTLIIPTVERVIETYHALPTAQARNDLLKEVLEKVEYTKTKGGRWHNSPDDFKLRLFPKLPRSSYDK</sequence>
<dbReference type="SMART" id="SM00857">
    <property type="entry name" value="Resolvase"/>
    <property type="match status" value="1"/>
</dbReference>
<name>A0ABW8T084_9CLOT</name>
<protein>
    <submittedName>
        <fullName evidence="4">Recombinase family protein</fullName>
    </submittedName>
</protein>
<evidence type="ECO:0000259" key="3">
    <source>
        <dbReference type="PROSITE" id="PS51737"/>
    </source>
</evidence>
<comment type="caution">
    <text evidence="4">The sequence shown here is derived from an EMBL/GenBank/DDBJ whole genome shotgun (WGS) entry which is preliminary data.</text>
</comment>
<dbReference type="Gene3D" id="3.90.1750.20">
    <property type="entry name" value="Putative Large Serine Recombinase, Chain B, Domain 2"/>
    <property type="match status" value="1"/>
</dbReference>
<dbReference type="InterPro" id="IPR038109">
    <property type="entry name" value="DNA_bind_recomb_sf"/>
</dbReference>
<keyword evidence="5" id="KW-1185">Reference proteome</keyword>
<gene>
    <name evidence="4" type="ORF">ACJDUG_03310</name>
</gene>
<dbReference type="InterPro" id="IPR011109">
    <property type="entry name" value="DNA_bind_recombinase_dom"/>
</dbReference>
<feature type="domain" description="Resolvase/invertase-type recombinase catalytic" evidence="2">
    <location>
        <begin position="4"/>
        <end position="158"/>
    </location>
</feature>